<evidence type="ECO:0000256" key="5">
    <source>
        <dbReference type="SAM" id="MobiDB-lite"/>
    </source>
</evidence>
<dbReference type="CDD" id="cd13639">
    <property type="entry name" value="PBP2_OpuAC_like"/>
    <property type="match status" value="1"/>
</dbReference>
<dbReference type="EMBL" id="JAHBCL010000008">
    <property type="protein sequence ID" value="MBS7526229.1"/>
    <property type="molecule type" value="Genomic_DNA"/>
</dbReference>
<evidence type="ECO:0000256" key="1">
    <source>
        <dbReference type="ARBA" id="ARBA00004236"/>
    </source>
</evidence>
<feature type="compositionally biased region" description="Low complexity" evidence="5">
    <location>
        <begin position="1"/>
        <end position="28"/>
    </location>
</feature>
<gene>
    <name evidence="7" type="ORF">KHM83_06035</name>
</gene>
<evidence type="ECO:0000256" key="3">
    <source>
        <dbReference type="ARBA" id="ARBA00022475"/>
    </source>
</evidence>
<proteinExistence type="predicted"/>
<accession>A0ABS5PM38</accession>
<dbReference type="SUPFAM" id="SSF53850">
    <property type="entry name" value="Periplasmic binding protein-like II"/>
    <property type="match status" value="1"/>
</dbReference>
<keyword evidence="2" id="KW-0813">Transport</keyword>
<evidence type="ECO:0000256" key="2">
    <source>
        <dbReference type="ARBA" id="ARBA00022448"/>
    </source>
</evidence>
<dbReference type="Pfam" id="PF04069">
    <property type="entry name" value="OpuAC"/>
    <property type="match status" value="1"/>
</dbReference>
<dbReference type="InterPro" id="IPR007210">
    <property type="entry name" value="ABC_Gly_betaine_transp_sub-bd"/>
</dbReference>
<reference evidence="7 8" key="1">
    <citation type="submission" date="2021-05" db="EMBL/GenBank/DDBJ databases">
        <title>Fusibacter ferrireducens sp. nov., an anaerobic, sulfur- and Fe-reducing bacterium isolated from the mangrove sediment.</title>
        <authorList>
            <person name="Qiu D."/>
        </authorList>
    </citation>
    <scope>NUCLEOTIDE SEQUENCE [LARGE SCALE GENOMIC DNA]</scope>
    <source>
        <strain evidence="7 8">DSM 12116</strain>
    </source>
</reference>
<dbReference type="Gene3D" id="3.10.105.10">
    <property type="entry name" value="Dipeptide-binding Protein, Domain 3"/>
    <property type="match status" value="2"/>
</dbReference>
<evidence type="ECO:0000313" key="7">
    <source>
        <dbReference type="EMBL" id="MBS7526229.1"/>
    </source>
</evidence>
<evidence type="ECO:0000313" key="8">
    <source>
        <dbReference type="Proteomes" id="UP000746471"/>
    </source>
</evidence>
<evidence type="ECO:0000256" key="4">
    <source>
        <dbReference type="ARBA" id="ARBA00023136"/>
    </source>
</evidence>
<keyword evidence="4" id="KW-0472">Membrane</keyword>
<feature type="domain" description="ABC-type glycine betaine transport system substrate-binding" evidence="6">
    <location>
        <begin position="41"/>
        <end position="284"/>
    </location>
</feature>
<dbReference type="Gene3D" id="3.40.190.100">
    <property type="entry name" value="Glycine betaine-binding periplasmic protein, domain 2"/>
    <property type="match status" value="1"/>
</dbReference>
<protein>
    <submittedName>
        <fullName evidence="7">Glycine betaine ABC transporter substrate-binding protein</fullName>
    </submittedName>
</protein>
<comment type="caution">
    <text evidence="7">The sequence shown here is derived from an EMBL/GenBank/DDBJ whole genome shotgun (WGS) entry which is preliminary data.</text>
</comment>
<name>A0ABS5PM38_9FIRM</name>
<keyword evidence="3" id="KW-1003">Cell membrane</keyword>
<evidence type="ECO:0000259" key="6">
    <source>
        <dbReference type="Pfam" id="PF04069"/>
    </source>
</evidence>
<dbReference type="PANTHER" id="PTHR47737">
    <property type="entry name" value="GLYCINE BETAINE/PROLINE BETAINE TRANSPORT SYSTEM PERMEASE PROTEIN PROW"/>
    <property type="match status" value="1"/>
</dbReference>
<sequence>MLAGCSETAPETSGSTSGSESEAASSDDQSTDETPDTEKGTVKLVYVNWSEGVAMTNLAKAILEDKMGYTVEITMADVAPIFTSLANGDQDAFMDAWLPTTHASYMDEYGDDLDDLGNNFEDAKIGLVVPSYVAINSLDELNDVADDFNHELIGIDSGAGIMKATDAAIEAYGLDYELIPGSGPAMTAALATAIEDNEAIAVTGWAPHWKFARWDLKFLEDPQGVYGGSENIHTITRKGFSDDMPDVAAFLTNFYMDGQQLGDLMGAIADSDDDPVDVARVWMADNEELINSWIPAE</sequence>
<feature type="region of interest" description="Disordered" evidence="5">
    <location>
        <begin position="1"/>
        <end position="39"/>
    </location>
</feature>
<dbReference type="Proteomes" id="UP000746471">
    <property type="component" value="Unassembled WGS sequence"/>
</dbReference>
<organism evidence="7 8">
    <name type="scientific">Fusibacter paucivorans</name>
    <dbReference type="NCBI Taxonomy" id="76009"/>
    <lineage>
        <taxon>Bacteria</taxon>
        <taxon>Bacillati</taxon>
        <taxon>Bacillota</taxon>
        <taxon>Clostridia</taxon>
        <taxon>Eubacteriales</taxon>
        <taxon>Eubacteriales Family XII. Incertae Sedis</taxon>
        <taxon>Fusibacter</taxon>
    </lineage>
</organism>
<dbReference type="PANTHER" id="PTHR47737:SF1">
    <property type="entry name" value="GLYCINE BETAINE_PROLINE BETAINE TRANSPORT SYSTEM PERMEASE PROTEIN PROW"/>
    <property type="match status" value="1"/>
</dbReference>
<comment type="subcellular location">
    <subcellularLocation>
        <location evidence="1">Cell membrane</location>
    </subcellularLocation>
</comment>
<keyword evidence="8" id="KW-1185">Reference proteome</keyword>